<keyword evidence="5" id="KW-1185">Reference proteome</keyword>
<evidence type="ECO:0000256" key="3">
    <source>
        <dbReference type="RuleBase" id="RU000363"/>
    </source>
</evidence>
<sequence>MINNQSALKTALITGASSGIGLEFANLLAKDGYHVVLTARNEKRLNEIANGLRAKHGIEVTIFSKDLSLADAAEELTAEILAKGIEIDILINNAGFAAYGPFDETSWKDEKDMLQVNITALTTLTKQLLPGMIKRNRGKILNVASTAAFQPGPLMAVYYATKAYVLSFSEAIDYELRHTNVSVTALCPGATATNFEKRASLESSRLFQSGTMNAQDVALSGYNALMKEKAVEVPGFKNKALANIVRFLPRKTVLKVVHYVQDKK</sequence>
<name>A0A163RMS3_9BACL</name>
<evidence type="ECO:0000256" key="1">
    <source>
        <dbReference type="ARBA" id="ARBA00006484"/>
    </source>
</evidence>
<dbReference type="CDD" id="cd05233">
    <property type="entry name" value="SDR_c"/>
    <property type="match status" value="1"/>
</dbReference>
<dbReference type="EMBL" id="LRFC01000012">
    <property type="protein sequence ID" value="KZE67180.1"/>
    <property type="molecule type" value="Genomic_DNA"/>
</dbReference>
<evidence type="ECO:0000256" key="2">
    <source>
        <dbReference type="ARBA" id="ARBA00023002"/>
    </source>
</evidence>
<dbReference type="Pfam" id="PF00106">
    <property type="entry name" value="adh_short"/>
    <property type="match status" value="1"/>
</dbReference>
<dbReference type="PIRSF" id="PIRSF000126">
    <property type="entry name" value="11-beta-HSD1"/>
    <property type="match status" value="1"/>
</dbReference>
<reference evidence="5" key="1">
    <citation type="submission" date="2016-01" db="EMBL/GenBank/DDBJ databases">
        <title>Draft genome of Chromobacterium sp. F49.</title>
        <authorList>
            <person name="Hong K.W."/>
        </authorList>
    </citation>
    <scope>NUCLEOTIDE SEQUENCE [LARGE SCALE GENOMIC DNA]</scope>
    <source>
        <strain evidence="5">P7IIIA</strain>
    </source>
</reference>
<dbReference type="PRINTS" id="PR00080">
    <property type="entry name" value="SDRFAMILY"/>
</dbReference>
<dbReference type="GO" id="GO:0016491">
    <property type="term" value="F:oxidoreductase activity"/>
    <property type="evidence" value="ECO:0007669"/>
    <property type="project" value="UniProtKB-KW"/>
</dbReference>
<dbReference type="Gene3D" id="3.40.50.720">
    <property type="entry name" value="NAD(P)-binding Rossmann-like Domain"/>
    <property type="match status" value="1"/>
</dbReference>
<dbReference type="RefSeq" id="WP_066239915.1">
    <property type="nucleotide sequence ID" value="NZ_LRFC01000012.1"/>
</dbReference>
<dbReference type="GO" id="GO:0016020">
    <property type="term" value="C:membrane"/>
    <property type="evidence" value="ECO:0007669"/>
    <property type="project" value="TreeGrafter"/>
</dbReference>
<dbReference type="PRINTS" id="PR00081">
    <property type="entry name" value="GDHRDH"/>
</dbReference>
<keyword evidence="2" id="KW-0560">Oxidoreductase</keyword>
<dbReference type="SUPFAM" id="SSF51735">
    <property type="entry name" value="NAD(P)-binding Rossmann-fold domains"/>
    <property type="match status" value="1"/>
</dbReference>
<evidence type="ECO:0000313" key="4">
    <source>
        <dbReference type="EMBL" id="KZE67180.1"/>
    </source>
</evidence>
<evidence type="ECO:0000313" key="5">
    <source>
        <dbReference type="Proteomes" id="UP000076567"/>
    </source>
</evidence>
<protein>
    <submittedName>
        <fullName evidence="4">Short-chain dehydrogenase</fullName>
    </submittedName>
</protein>
<dbReference type="OrthoDB" id="9808814at2"/>
<gene>
    <name evidence="4" type="ORF">AWM68_04795</name>
</gene>
<dbReference type="InterPro" id="IPR002347">
    <property type="entry name" value="SDR_fam"/>
</dbReference>
<dbReference type="AlphaFoldDB" id="A0A163RMS3"/>
<organism evidence="4 5">
    <name type="scientific">Fictibacillus phosphorivorans</name>
    <dbReference type="NCBI Taxonomy" id="1221500"/>
    <lineage>
        <taxon>Bacteria</taxon>
        <taxon>Bacillati</taxon>
        <taxon>Bacillota</taxon>
        <taxon>Bacilli</taxon>
        <taxon>Bacillales</taxon>
        <taxon>Fictibacillaceae</taxon>
        <taxon>Fictibacillus</taxon>
    </lineage>
</organism>
<dbReference type="PANTHER" id="PTHR44196">
    <property type="entry name" value="DEHYDROGENASE/REDUCTASE SDR FAMILY MEMBER 7B"/>
    <property type="match status" value="1"/>
</dbReference>
<comment type="caution">
    <text evidence="4">The sequence shown here is derived from an EMBL/GenBank/DDBJ whole genome shotgun (WGS) entry which is preliminary data.</text>
</comment>
<accession>A0A163RMS3</accession>
<dbReference type="PANTHER" id="PTHR44196:SF2">
    <property type="entry name" value="SHORT-CHAIN DEHYDROGENASE-RELATED"/>
    <property type="match status" value="1"/>
</dbReference>
<dbReference type="Proteomes" id="UP000076567">
    <property type="component" value="Unassembled WGS sequence"/>
</dbReference>
<proteinExistence type="inferred from homology"/>
<comment type="similarity">
    <text evidence="1 3">Belongs to the short-chain dehydrogenases/reductases (SDR) family.</text>
</comment>
<dbReference type="InterPro" id="IPR036291">
    <property type="entry name" value="NAD(P)-bd_dom_sf"/>
</dbReference>